<dbReference type="PROSITE" id="PS00108">
    <property type="entry name" value="PROTEIN_KINASE_ST"/>
    <property type="match status" value="1"/>
</dbReference>
<feature type="compositionally biased region" description="Polar residues" evidence="9">
    <location>
        <begin position="31"/>
        <end position="49"/>
    </location>
</feature>
<protein>
    <submittedName>
        <fullName evidence="11">CAMK/CAMK1/CAMK1-RCK protein kinase</fullName>
    </submittedName>
</protein>
<dbReference type="Pfam" id="PF00069">
    <property type="entry name" value="Pkinase"/>
    <property type="match status" value="1"/>
</dbReference>
<feature type="region of interest" description="Disordered" evidence="9">
    <location>
        <begin position="501"/>
        <end position="547"/>
    </location>
</feature>
<dbReference type="FunFam" id="3.30.200.20:FF:000315">
    <property type="entry name" value="Calcium-dependent protein kinase 3"/>
    <property type="match status" value="1"/>
</dbReference>
<dbReference type="InterPro" id="IPR030616">
    <property type="entry name" value="Aur-like"/>
</dbReference>
<feature type="cross-link" description="Glycyl lysine isopeptide (Lys-Gly) (interchain with G-Cter in SUMO2)" evidence="8">
    <location>
        <position position="228"/>
    </location>
</feature>
<evidence type="ECO:0000256" key="7">
    <source>
        <dbReference type="PIRSR" id="PIRSR630616-2"/>
    </source>
</evidence>
<dbReference type="PROSITE" id="PS50011">
    <property type="entry name" value="PROTEIN_KINASE_DOM"/>
    <property type="match status" value="1"/>
</dbReference>
<feature type="binding site" evidence="7">
    <location>
        <position position="277"/>
    </location>
    <ligand>
        <name>ATP</name>
        <dbReference type="ChEBI" id="CHEBI:30616"/>
    </ligand>
</feature>
<feature type="binding site" evidence="7">
    <location>
        <begin position="230"/>
        <end position="231"/>
    </location>
    <ligand>
        <name>ATP</name>
        <dbReference type="ChEBI" id="CHEBI:30616"/>
    </ligand>
</feature>
<evidence type="ECO:0000256" key="8">
    <source>
        <dbReference type="PIRSR" id="PIRSR630616-3"/>
    </source>
</evidence>
<feature type="compositionally biased region" description="Basic and acidic residues" evidence="9">
    <location>
        <begin position="506"/>
        <end position="528"/>
    </location>
</feature>
<reference evidence="11" key="1">
    <citation type="submission" date="2011-11" db="EMBL/GenBank/DDBJ databases">
        <title>The Genome Sequence of Fusarium oxysporum II5.</title>
        <authorList>
            <consortium name="The Broad Institute Genome Sequencing Platform"/>
            <person name="Ma L.-J."/>
            <person name="Gale L.R."/>
            <person name="Schwartz D.C."/>
            <person name="Zhou S."/>
            <person name="Corby-Kistler H."/>
            <person name="Young S.K."/>
            <person name="Zeng Q."/>
            <person name="Gargeya S."/>
            <person name="Fitzgerald M."/>
            <person name="Haas B."/>
            <person name="Abouelleil A."/>
            <person name="Alvarado L."/>
            <person name="Arachchi H.M."/>
            <person name="Berlin A."/>
            <person name="Brown A."/>
            <person name="Chapman S.B."/>
            <person name="Chen Z."/>
            <person name="Dunbar C."/>
            <person name="Freedman E."/>
            <person name="Gearin G."/>
            <person name="Goldberg J."/>
            <person name="Griggs A."/>
            <person name="Gujja S."/>
            <person name="Heiman D."/>
            <person name="Howarth C."/>
            <person name="Larson L."/>
            <person name="Lui A."/>
            <person name="MacDonald P.J.P."/>
            <person name="Montmayeur A."/>
            <person name="Murphy C."/>
            <person name="Neiman D."/>
            <person name="Pearson M."/>
            <person name="Priest M."/>
            <person name="Roberts A."/>
            <person name="Saif S."/>
            <person name="Shea T."/>
            <person name="Shenoy N."/>
            <person name="Sisk P."/>
            <person name="Stolte C."/>
            <person name="Sykes S."/>
            <person name="Wortman J."/>
            <person name="Nusbaum C."/>
            <person name="Birren B."/>
        </authorList>
    </citation>
    <scope>NUCLEOTIDE SEQUENCE [LARGE SCALE GENOMIC DNA]</scope>
    <source>
        <strain evidence="11">54006</strain>
    </source>
</reference>
<name>X0IYB2_FUSO5</name>
<feature type="binding site" evidence="7">
    <location>
        <begin position="180"/>
        <end position="182"/>
    </location>
    <ligand>
        <name>ATP</name>
        <dbReference type="ChEBI" id="CHEBI:30616"/>
    </ligand>
</feature>
<dbReference type="InterPro" id="IPR000719">
    <property type="entry name" value="Prot_kinase_dom"/>
</dbReference>
<dbReference type="GO" id="GO:0005524">
    <property type="term" value="F:ATP binding"/>
    <property type="evidence" value="ECO:0007669"/>
    <property type="project" value="UniProtKB-KW"/>
</dbReference>
<dbReference type="VEuPathDB" id="FungiDB:FOIG_13215"/>
<sequence length="575" mass="65182">MSTIQQLKNFIRHGKQARAAAPEEAPRKTEQQQAPTVQHKTASDPSNTHYARAQEPGNEYGDDDYARSKSKKRVDDEKLAKLIAEENASKSKFPRYPGLERWELVDKMGDGAFSNVYRARDTTGQQGEVAIKVVRKYEMNSMQRSNILKEVQIMRQLDHPNIIKLVEFSESRQYYYIILELAPGGELFHQIVRLTYFSEELSRHVIVQVAKALEYLHEEKGVVHRDIKPENILFEPIPMVPSKHPKPKQPGDEDKVDEGEFIPGQGAGGIGRIKIADFGLSKIVWDNQTMTPCGTVGYTAPEIVKDERYSKSVDMWALGCVLYTLLCGFPPFYDESIEVLTEKVAKGQYTFLSPWWDEISKSAQDLISHLLTVDPEKRFTITEFLAHPWIAGNGPTPRDEMKKSDGMLRAFDATKFEESGKRYDFRSPGAVNLREVFDVGYAVHRQEEEGKRRAQIGPKGTPARFLGGLNEEDEDDDVMQIDGQDNTAAKPNAATQALEQSMRKANIRDQEQQQQSRGRERERAERGYGQHSATVAAAARQQVRERNRQRGAFELNLDNATLLGKRNKKVPVMGV</sequence>
<evidence type="ECO:0000256" key="9">
    <source>
        <dbReference type="SAM" id="MobiDB-lite"/>
    </source>
</evidence>
<dbReference type="InterPro" id="IPR011009">
    <property type="entry name" value="Kinase-like_dom_sf"/>
</dbReference>
<feature type="active site" description="Proton acceptor" evidence="6">
    <location>
        <position position="226"/>
    </location>
</feature>
<evidence type="ECO:0000259" key="10">
    <source>
        <dbReference type="PROSITE" id="PS50011"/>
    </source>
</evidence>
<dbReference type="PANTHER" id="PTHR24350">
    <property type="entry name" value="SERINE/THREONINE-PROTEIN KINASE IAL-RELATED"/>
    <property type="match status" value="1"/>
</dbReference>
<feature type="domain" description="Protein kinase" evidence="10">
    <location>
        <begin position="102"/>
        <end position="390"/>
    </location>
</feature>
<dbReference type="EMBL" id="JH658300">
    <property type="protein sequence ID" value="EXL93958.1"/>
    <property type="molecule type" value="Genomic_DNA"/>
</dbReference>
<organism evidence="11">
    <name type="scientific">Fusarium odoratissimum (strain NRRL 54006)</name>
    <dbReference type="NCBI Taxonomy" id="1089451"/>
    <lineage>
        <taxon>Eukaryota</taxon>
        <taxon>Fungi</taxon>
        <taxon>Dikarya</taxon>
        <taxon>Ascomycota</taxon>
        <taxon>Pezizomycotina</taxon>
        <taxon>Sordariomycetes</taxon>
        <taxon>Hypocreomycetidae</taxon>
        <taxon>Hypocreales</taxon>
        <taxon>Nectriaceae</taxon>
        <taxon>Fusarium</taxon>
        <taxon>Fusarium oxysporum species complex</taxon>
        <taxon>Fusarium oxysporum f. sp. cubense (strain race 4)</taxon>
    </lineage>
</organism>
<keyword evidence="4 11" id="KW-0418">Kinase</keyword>
<keyword evidence="2" id="KW-0808">Transferase</keyword>
<keyword evidence="5 7" id="KW-0067">ATP-binding</keyword>
<feature type="binding site" evidence="7">
    <location>
        <position position="132"/>
    </location>
    <ligand>
        <name>ATP</name>
        <dbReference type="ChEBI" id="CHEBI:30616"/>
    </ligand>
</feature>
<evidence type="ECO:0000256" key="2">
    <source>
        <dbReference type="ARBA" id="ARBA00022679"/>
    </source>
</evidence>
<evidence type="ECO:0000256" key="4">
    <source>
        <dbReference type="ARBA" id="ARBA00022777"/>
    </source>
</evidence>
<evidence type="ECO:0000313" key="11">
    <source>
        <dbReference type="EMBL" id="EXL93958.1"/>
    </source>
</evidence>
<dbReference type="HOGENOM" id="CLU_006421_1_0_1"/>
<dbReference type="Gene3D" id="1.10.510.10">
    <property type="entry name" value="Transferase(Phosphotransferase) domain 1"/>
    <property type="match status" value="1"/>
</dbReference>
<evidence type="ECO:0000256" key="1">
    <source>
        <dbReference type="ARBA" id="ARBA00022527"/>
    </source>
</evidence>
<reference evidence="11" key="2">
    <citation type="submission" date="2012-05" db="EMBL/GenBank/DDBJ databases">
        <title>The Genome Annotation of Fusarium oxysporum II5.</title>
        <authorList>
            <consortium name="The Broad Institute Genomics Platform"/>
            <person name="Ma L.-J."/>
            <person name="Corby-Kistler H."/>
            <person name="Broz K."/>
            <person name="Gale L.R."/>
            <person name="Jonkers W."/>
            <person name="O'Donnell K."/>
            <person name="Ploetz R."/>
            <person name="Steinberg C."/>
            <person name="Schwartz D.C."/>
            <person name="VanEtten H."/>
            <person name="Zhou S."/>
            <person name="Young S.K."/>
            <person name="Zeng Q."/>
            <person name="Gargeya S."/>
            <person name="Fitzgerald M."/>
            <person name="Abouelleil A."/>
            <person name="Alvarado L."/>
            <person name="Chapman S.B."/>
            <person name="Gainer-Dewar J."/>
            <person name="Goldberg J."/>
            <person name="Griggs A."/>
            <person name="Gujja S."/>
            <person name="Hansen M."/>
            <person name="Howarth C."/>
            <person name="Imamovic A."/>
            <person name="Ireland A."/>
            <person name="Larimer J."/>
            <person name="McCowan C."/>
            <person name="Murphy C."/>
            <person name="Pearson M."/>
            <person name="Poon T.W."/>
            <person name="Priest M."/>
            <person name="Roberts A."/>
            <person name="Saif S."/>
            <person name="Shea T."/>
            <person name="Sykes S."/>
            <person name="Wortman J."/>
            <person name="Nusbaum C."/>
            <person name="Birren B."/>
        </authorList>
    </citation>
    <scope>NUCLEOTIDE SEQUENCE</scope>
    <source>
        <strain evidence="11">54006</strain>
    </source>
</reference>
<keyword evidence="1" id="KW-0723">Serine/threonine-protein kinase</keyword>
<dbReference type="SMART" id="SM00220">
    <property type="entry name" value="S_TKc"/>
    <property type="match status" value="1"/>
</dbReference>
<gene>
    <name evidence="11" type="ORF">FOIG_13215</name>
</gene>
<evidence type="ECO:0000256" key="5">
    <source>
        <dbReference type="ARBA" id="ARBA00022840"/>
    </source>
</evidence>
<evidence type="ECO:0000256" key="3">
    <source>
        <dbReference type="ARBA" id="ARBA00022741"/>
    </source>
</evidence>
<dbReference type="InterPro" id="IPR008271">
    <property type="entry name" value="Ser/Thr_kinase_AS"/>
</dbReference>
<accession>X0IYB2</accession>
<dbReference type="RefSeq" id="XP_031056048.1">
    <property type="nucleotide sequence ID" value="XM_031214338.1"/>
</dbReference>
<feature type="compositionally biased region" description="Low complexity" evidence="9">
    <location>
        <begin position="529"/>
        <end position="541"/>
    </location>
</feature>
<dbReference type="Proteomes" id="UP000030685">
    <property type="component" value="Unassembled WGS sequence"/>
</dbReference>
<dbReference type="CDD" id="cd14096">
    <property type="entry name" value="STKc_RCK1-like"/>
    <property type="match status" value="1"/>
</dbReference>
<feature type="region of interest" description="Disordered" evidence="9">
    <location>
        <begin position="447"/>
        <end position="471"/>
    </location>
</feature>
<feature type="region of interest" description="Disordered" evidence="9">
    <location>
        <begin position="1"/>
        <end position="72"/>
    </location>
</feature>
<proteinExistence type="predicted"/>
<dbReference type="SUPFAM" id="SSF56112">
    <property type="entry name" value="Protein kinase-like (PK-like)"/>
    <property type="match status" value="1"/>
</dbReference>
<dbReference type="GO" id="GO:0004674">
    <property type="term" value="F:protein serine/threonine kinase activity"/>
    <property type="evidence" value="ECO:0007669"/>
    <property type="project" value="UniProtKB-KW"/>
</dbReference>
<dbReference type="Gene3D" id="3.30.200.20">
    <property type="entry name" value="Phosphorylase Kinase, domain 1"/>
    <property type="match status" value="1"/>
</dbReference>
<dbReference type="GeneID" id="42038390"/>
<evidence type="ECO:0000256" key="6">
    <source>
        <dbReference type="PIRSR" id="PIRSR630616-1"/>
    </source>
</evidence>
<dbReference type="AlphaFoldDB" id="X0IYB2"/>
<keyword evidence="3 7" id="KW-0547">Nucleotide-binding</keyword>